<dbReference type="Proteomes" id="UP000828390">
    <property type="component" value="Unassembled WGS sequence"/>
</dbReference>
<dbReference type="PANTHER" id="PTHR48071:SF18">
    <property type="entry name" value="DELETED IN MALIGNANT BRAIN TUMORS 1 PROTEIN-RELATED"/>
    <property type="match status" value="1"/>
</dbReference>
<name>A0A9D4II14_DREPO</name>
<proteinExistence type="predicted"/>
<dbReference type="PROSITE" id="PS50287">
    <property type="entry name" value="SRCR_2"/>
    <property type="match status" value="2"/>
</dbReference>
<dbReference type="InterPro" id="IPR001190">
    <property type="entry name" value="SRCR"/>
</dbReference>
<dbReference type="InterPro" id="IPR036772">
    <property type="entry name" value="SRCR-like_dom_sf"/>
</dbReference>
<gene>
    <name evidence="5" type="ORF">DPMN_177691</name>
</gene>
<sequence>MLGFSASWYYVDAYAVAEERYAMIKNLACNGNENHLNYCSYSVPSSLDKCQSKSTRILCVECGRLNVPRGKVQSYDFKTNTVTVLCYTENPSTVQYICNRTGSWTSTTSCSPIQIQDVRLVGIKSTILGGTVEIKINNVWGTICETGLGHAERQVLCRMMNYRYSEYLNAESYVGFGPGSGTIHMESLRCSGSEKSITECAFSRETTCSHAKDAGVLCGDYHETVKISGIRLVNGSNQFNGVVELLHDGVWRSLCVNLNQPTEMCSAMNMTYLHKRCCAKQEHINGLIIGYHLNCKFGSLTALMQTPED</sequence>
<dbReference type="GO" id="GO:0016020">
    <property type="term" value="C:membrane"/>
    <property type="evidence" value="ECO:0007669"/>
    <property type="project" value="InterPro"/>
</dbReference>
<evidence type="ECO:0000256" key="3">
    <source>
        <dbReference type="PROSITE-ProRule" id="PRU00196"/>
    </source>
</evidence>
<comment type="caution">
    <text evidence="5">The sequence shown here is derived from an EMBL/GenBank/DDBJ whole genome shotgun (WGS) entry which is preliminary data.</text>
</comment>
<dbReference type="EMBL" id="JAIWYP010000009">
    <property type="protein sequence ID" value="KAH3776271.1"/>
    <property type="molecule type" value="Genomic_DNA"/>
</dbReference>
<dbReference type="SMART" id="SM00202">
    <property type="entry name" value="SR"/>
    <property type="match status" value="1"/>
</dbReference>
<evidence type="ECO:0000256" key="1">
    <source>
        <dbReference type="ARBA" id="ARBA00022729"/>
    </source>
</evidence>
<feature type="disulfide bond" evidence="3">
    <location>
        <begin position="157"/>
        <end position="218"/>
    </location>
</feature>
<keyword evidence="2 3" id="KW-1015">Disulfide bond</keyword>
<dbReference type="AlphaFoldDB" id="A0A9D4II14"/>
<dbReference type="Pfam" id="PF00530">
    <property type="entry name" value="SRCR"/>
    <property type="match status" value="1"/>
</dbReference>
<dbReference type="PANTHER" id="PTHR48071">
    <property type="entry name" value="SRCR DOMAIN-CONTAINING PROTEIN"/>
    <property type="match status" value="1"/>
</dbReference>
<protein>
    <recommendedName>
        <fullName evidence="4">SRCR domain-containing protein</fullName>
    </recommendedName>
</protein>
<feature type="domain" description="SRCR" evidence="4">
    <location>
        <begin position="118"/>
        <end position="219"/>
    </location>
</feature>
<reference evidence="5" key="1">
    <citation type="journal article" date="2019" name="bioRxiv">
        <title>The Genome of the Zebra Mussel, Dreissena polymorpha: A Resource for Invasive Species Research.</title>
        <authorList>
            <person name="McCartney M.A."/>
            <person name="Auch B."/>
            <person name="Kono T."/>
            <person name="Mallez S."/>
            <person name="Zhang Y."/>
            <person name="Obille A."/>
            <person name="Becker A."/>
            <person name="Abrahante J.E."/>
            <person name="Garbe J."/>
            <person name="Badalamenti J.P."/>
            <person name="Herman A."/>
            <person name="Mangelson H."/>
            <person name="Liachko I."/>
            <person name="Sullivan S."/>
            <person name="Sone E.D."/>
            <person name="Koren S."/>
            <person name="Silverstein K.A.T."/>
            <person name="Beckman K.B."/>
            <person name="Gohl D.M."/>
        </authorList>
    </citation>
    <scope>NUCLEOTIDE SEQUENCE</scope>
    <source>
        <strain evidence="5">Duluth1</strain>
        <tissue evidence="5">Whole animal</tissue>
    </source>
</reference>
<keyword evidence="1" id="KW-0732">Signal</keyword>
<comment type="caution">
    <text evidence="3">Lacks conserved residue(s) required for the propagation of feature annotation.</text>
</comment>
<feature type="disulfide bond" evidence="3">
    <location>
        <begin position="190"/>
        <end position="200"/>
    </location>
</feature>
<dbReference type="Gene3D" id="3.10.250.10">
    <property type="entry name" value="SRCR-like domain"/>
    <property type="match status" value="1"/>
</dbReference>
<feature type="disulfide bond" evidence="3">
    <location>
        <begin position="144"/>
        <end position="208"/>
    </location>
</feature>
<evidence type="ECO:0000313" key="6">
    <source>
        <dbReference type="Proteomes" id="UP000828390"/>
    </source>
</evidence>
<feature type="domain" description="SRCR" evidence="4">
    <location>
        <begin position="230"/>
        <end position="255"/>
    </location>
</feature>
<accession>A0A9D4II14</accession>
<reference evidence="5" key="2">
    <citation type="submission" date="2020-11" db="EMBL/GenBank/DDBJ databases">
        <authorList>
            <person name="McCartney M.A."/>
            <person name="Auch B."/>
            <person name="Kono T."/>
            <person name="Mallez S."/>
            <person name="Becker A."/>
            <person name="Gohl D.M."/>
            <person name="Silverstein K.A.T."/>
            <person name="Koren S."/>
            <person name="Bechman K.B."/>
            <person name="Herman A."/>
            <person name="Abrahante J.E."/>
            <person name="Garbe J."/>
        </authorList>
    </citation>
    <scope>NUCLEOTIDE SEQUENCE</scope>
    <source>
        <strain evidence="5">Duluth1</strain>
        <tissue evidence="5">Whole animal</tissue>
    </source>
</reference>
<dbReference type="FunFam" id="3.10.250.10:FF:000001">
    <property type="entry name" value="Lysyl oxidase 4 isoform X1"/>
    <property type="match status" value="1"/>
</dbReference>
<evidence type="ECO:0000313" key="5">
    <source>
        <dbReference type="EMBL" id="KAH3776271.1"/>
    </source>
</evidence>
<keyword evidence="6" id="KW-1185">Reference proteome</keyword>
<evidence type="ECO:0000256" key="2">
    <source>
        <dbReference type="ARBA" id="ARBA00023157"/>
    </source>
</evidence>
<evidence type="ECO:0000259" key="4">
    <source>
        <dbReference type="PROSITE" id="PS50287"/>
    </source>
</evidence>
<dbReference type="SUPFAM" id="SSF56487">
    <property type="entry name" value="SRCR-like"/>
    <property type="match status" value="2"/>
</dbReference>
<organism evidence="5 6">
    <name type="scientific">Dreissena polymorpha</name>
    <name type="common">Zebra mussel</name>
    <name type="synonym">Mytilus polymorpha</name>
    <dbReference type="NCBI Taxonomy" id="45954"/>
    <lineage>
        <taxon>Eukaryota</taxon>
        <taxon>Metazoa</taxon>
        <taxon>Spiralia</taxon>
        <taxon>Lophotrochozoa</taxon>
        <taxon>Mollusca</taxon>
        <taxon>Bivalvia</taxon>
        <taxon>Autobranchia</taxon>
        <taxon>Heteroconchia</taxon>
        <taxon>Euheterodonta</taxon>
        <taxon>Imparidentia</taxon>
        <taxon>Neoheterodontei</taxon>
        <taxon>Myida</taxon>
        <taxon>Dreissenoidea</taxon>
        <taxon>Dreissenidae</taxon>
        <taxon>Dreissena</taxon>
    </lineage>
</organism>